<dbReference type="EMBL" id="CP058316">
    <property type="protein sequence ID" value="QLD10891.1"/>
    <property type="molecule type" value="Genomic_DNA"/>
</dbReference>
<feature type="region of interest" description="Disordered" evidence="1">
    <location>
        <begin position="1"/>
        <end position="24"/>
    </location>
</feature>
<sequence>MTVSDKLAPNKSRATTREPGPKPDFLVVEDHLKCQTSEGEISLDLRIPIERLELFMDMDGIEEKKLPKYLRDDILWPEDRDKIVSMRDGAKAFQILLKYAETIGERMGASLGESSPSTPSSESTGGPSDSTSDAISD</sequence>
<dbReference type="AlphaFoldDB" id="A0A7D5EUR0"/>
<protein>
    <submittedName>
        <fullName evidence="2">Uncharacterized protein</fullName>
    </submittedName>
</protein>
<evidence type="ECO:0000313" key="2">
    <source>
        <dbReference type="EMBL" id="QLD10891.1"/>
    </source>
</evidence>
<feature type="compositionally biased region" description="Low complexity" evidence="1">
    <location>
        <begin position="112"/>
        <end position="137"/>
    </location>
</feature>
<accession>A0A7D5EUR0</accession>
<evidence type="ECO:0000313" key="3">
    <source>
        <dbReference type="Proteomes" id="UP000509638"/>
    </source>
</evidence>
<gene>
    <name evidence="2" type="ORF">HW566_03285</name>
</gene>
<dbReference type="Proteomes" id="UP000509638">
    <property type="component" value="Chromosome"/>
</dbReference>
<name>A0A7D5EUR0_9MICO</name>
<proteinExistence type="predicted"/>
<organism evidence="2 3">
    <name type="scientific">Microbacterium oleivorans</name>
    <dbReference type="NCBI Taxonomy" id="273677"/>
    <lineage>
        <taxon>Bacteria</taxon>
        <taxon>Bacillati</taxon>
        <taxon>Actinomycetota</taxon>
        <taxon>Actinomycetes</taxon>
        <taxon>Micrococcales</taxon>
        <taxon>Microbacteriaceae</taxon>
        <taxon>Microbacterium</taxon>
    </lineage>
</organism>
<dbReference type="RefSeq" id="WP_178010381.1">
    <property type="nucleotide sequence ID" value="NZ_CP058316.1"/>
</dbReference>
<feature type="region of interest" description="Disordered" evidence="1">
    <location>
        <begin position="108"/>
        <end position="137"/>
    </location>
</feature>
<evidence type="ECO:0000256" key="1">
    <source>
        <dbReference type="SAM" id="MobiDB-lite"/>
    </source>
</evidence>
<reference evidence="2 3" key="1">
    <citation type="submission" date="2020-06" db="EMBL/GenBank/DDBJ databases">
        <authorList>
            <person name="Jo H."/>
        </authorList>
    </citation>
    <scope>NUCLEOTIDE SEQUENCE [LARGE SCALE GENOMIC DNA]</scope>
    <source>
        <strain evidence="2 3">I46</strain>
    </source>
</reference>